<organism evidence="2 3">
    <name type="scientific">Xenorhabdus szentirmaii DSM 16338</name>
    <dbReference type="NCBI Taxonomy" id="1427518"/>
    <lineage>
        <taxon>Bacteria</taxon>
        <taxon>Pseudomonadati</taxon>
        <taxon>Pseudomonadota</taxon>
        <taxon>Gammaproteobacteria</taxon>
        <taxon>Enterobacterales</taxon>
        <taxon>Morganellaceae</taxon>
        <taxon>Xenorhabdus</taxon>
    </lineage>
</organism>
<reference evidence="2" key="1">
    <citation type="submission" date="2013-11" db="EMBL/GenBank/DDBJ databases">
        <title>Draft genome sequence and annotation of the entomopathogenic bacteria, Xenorhabdus cabanillasi strain JM26 and Xenorhabdus szentirmai strain DSM 16338.</title>
        <authorList>
            <person name="Gualtieri M."/>
            <person name="Ogier J.C."/>
            <person name="Pages S."/>
            <person name="Givaudan A."/>
            <person name="Gaudriault S."/>
        </authorList>
    </citation>
    <scope>NUCLEOTIDE SEQUENCE [LARGE SCALE GENOMIC DNA]</scope>
    <source>
        <strain evidence="2">DSM 16338</strain>
    </source>
</reference>
<protein>
    <submittedName>
        <fullName evidence="2">Uncharacterized protein</fullName>
    </submittedName>
</protein>
<dbReference type="EMBL" id="CBXF010000118">
    <property type="protein sequence ID" value="CDL84918.1"/>
    <property type="molecule type" value="Genomic_DNA"/>
</dbReference>
<dbReference type="AlphaFoldDB" id="W1J4F6"/>
<evidence type="ECO:0000256" key="1">
    <source>
        <dbReference type="SAM" id="Phobius"/>
    </source>
</evidence>
<dbReference type="STRING" id="1427518.XSR1_570020"/>
<evidence type="ECO:0000313" key="3">
    <source>
        <dbReference type="Proteomes" id="UP000019202"/>
    </source>
</evidence>
<keyword evidence="1" id="KW-0812">Transmembrane</keyword>
<comment type="caution">
    <text evidence="2">The sequence shown here is derived from an EMBL/GenBank/DDBJ whole genome shotgun (WGS) entry which is preliminary data.</text>
</comment>
<feature type="transmembrane region" description="Helical" evidence="1">
    <location>
        <begin position="12"/>
        <end position="28"/>
    </location>
</feature>
<sequence length="44" mass="5001">MLTSANIRPENLIIVVTKIVIIYTLLKVKAMKKLTNPYNASKQK</sequence>
<keyword evidence="1" id="KW-0472">Membrane</keyword>
<name>W1J4F6_9GAMM</name>
<evidence type="ECO:0000313" key="2">
    <source>
        <dbReference type="EMBL" id="CDL84918.1"/>
    </source>
</evidence>
<dbReference type="Proteomes" id="UP000019202">
    <property type="component" value="Unassembled WGS sequence"/>
</dbReference>
<proteinExistence type="predicted"/>
<keyword evidence="3" id="KW-1185">Reference proteome</keyword>
<accession>W1J4F6</accession>
<keyword evidence="1" id="KW-1133">Transmembrane helix</keyword>
<gene>
    <name evidence="2" type="ORF">XSR1_570020</name>
</gene>